<dbReference type="PANTHER" id="PTHR30026">
    <property type="entry name" value="OUTER MEMBRANE PROTEIN TOLC"/>
    <property type="match status" value="1"/>
</dbReference>
<keyword evidence="5" id="KW-0812">Transmembrane</keyword>
<dbReference type="PANTHER" id="PTHR30026:SF21">
    <property type="entry name" value="SLR1270 PROTEIN"/>
    <property type="match status" value="1"/>
</dbReference>
<dbReference type="GO" id="GO:0015288">
    <property type="term" value="F:porin activity"/>
    <property type="evidence" value="ECO:0007669"/>
    <property type="project" value="TreeGrafter"/>
</dbReference>
<keyword evidence="3" id="KW-0813">Transport</keyword>
<evidence type="ECO:0000256" key="8">
    <source>
        <dbReference type="SAM" id="Coils"/>
    </source>
</evidence>
<feature type="coiled-coil region" evidence="8">
    <location>
        <begin position="352"/>
        <end position="379"/>
    </location>
</feature>
<feature type="signal peptide" evidence="9">
    <location>
        <begin position="1"/>
        <end position="19"/>
    </location>
</feature>
<comment type="subcellular location">
    <subcellularLocation>
        <location evidence="1">Cell outer membrane</location>
    </subcellularLocation>
</comment>
<dbReference type="GO" id="GO:0009279">
    <property type="term" value="C:cell outer membrane"/>
    <property type="evidence" value="ECO:0007669"/>
    <property type="project" value="UniProtKB-SubCell"/>
</dbReference>
<evidence type="ECO:0000256" key="2">
    <source>
        <dbReference type="ARBA" id="ARBA00007613"/>
    </source>
</evidence>
<feature type="coiled-coil region" evidence="8">
    <location>
        <begin position="250"/>
        <end position="277"/>
    </location>
</feature>
<organism evidence="10 11">
    <name type="scientific">Rudanella paleaurantiibacter</name>
    <dbReference type="NCBI Taxonomy" id="2614655"/>
    <lineage>
        <taxon>Bacteria</taxon>
        <taxon>Pseudomonadati</taxon>
        <taxon>Bacteroidota</taxon>
        <taxon>Cytophagia</taxon>
        <taxon>Cytophagales</taxon>
        <taxon>Cytophagaceae</taxon>
        <taxon>Rudanella</taxon>
    </lineage>
</organism>
<name>A0A7J5U196_9BACT</name>
<dbReference type="SUPFAM" id="SSF56954">
    <property type="entry name" value="Outer membrane efflux proteins (OEP)"/>
    <property type="match status" value="1"/>
</dbReference>
<dbReference type="AlphaFoldDB" id="A0A7J5U196"/>
<evidence type="ECO:0000256" key="3">
    <source>
        <dbReference type="ARBA" id="ARBA00022448"/>
    </source>
</evidence>
<keyword evidence="4" id="KW-1134">Transmembrane beta strand</keyword>
<keyword evidence="11" id="KW-1185">Reference proteome</keyword>
<evidence type="ECO:0000256" key="7">
    <source>
        <dbReference type="ARBA" id="ARBA00023237"/>
    </source>
</evidence>
<evidence type="ECO:0000256" key="1">
    <source>
        <dbReference type="ARBA" id="ARBA00004442"/>
    </source>
</evidence>
<comment type="similarity">
    <text evidence="2">Belongs to the outer membrane factor (OMF) (TC 1.B.17) family.</text>
</comment>
<evidence type="ECO:0000256" key="6">
    <source>
        <dbReference type="ARBA" id="ARBA00023136"/>
    </source>
</evidence>
<evidence type="ECO:0000256" key="9">
    <source>
        <dbReference type="SAM" id="SignalP"/>
    </source>
</evidence>
<keyword evidence="8" id="KW-0175">Coiled coil</keyword>
<sequence length="432" mass="49538">MRLLIFLLLCSLFAQSVVAQTAVSLPEALKQAQANRPELTNGQLQVQLAGSDEARRRARWQPQVNAGADLRWNTQIQRSVIKNAPFANNQDIVLRFGTPINNLLNVQAEQKVYDAQSRVERDINRLNVESQRASLERLKVDVRQQVTEAYYQAVFNREKKRLSEQARMRAQTYLDQAKTRLQAGTLLESDYNRFVLDLSNAELTLRNDGRDYALSLDNLRYRINSPNAVEPADSLTALFAQFQADESATNERVELRQEDLSRQLNLLNERKEQARLSPVVSAYGAYAAQQLADTFNPFASGTWFPYNYVGLRVNVPIFDGRQTRLNRQDYVTRAQISQNTLQRLRNDFDYETRAARNTLEQARENLTETRKNIEQAQNILAIDRVRFDAGTLLLADFRNSEYALQQAENNYLRAVYEVLLGQLQVRKALGSL</sequence>
<dbReference type="InterPro" id="IPR003423">
    <property type="entry name" value="OMP_efflux"/>
</dbReference>
<reference evidence="10 11" key="1">
    <citation type="submission" date="2019-10" db="EMBL/GenBank/DDBJ databases">
        <title>Rudanella paleaurantiibacter sp. nov., isolated from sludge.</title>
        <authorList>
            <person name="Xu S.Q."/>
        </authorList>
    </citation>
    <scope>NUCLEOTIDE SEQUENCE [LARGE SCALE GENOMIC DNA]</scope>
    <source>
        <strain evidence="10 11">HX-22-17</strain>
    </source>
</reference>
<dbReference type="Pfam" id="PF02321">
    <property type="entry name" value="OEP"/>
    <property type="match status" value="2"/>
</dbReference>
<gene>
    <name evidence="10" type="ORF">F5984_11440</name>
</gene>
<dbReference type="GO" id="GO:1990281">
    <property type="term" value="C:efflux pump complex"/>
    <property type="evidence" value="ECO:0007669"/>
    <property type="project" value="TreeGrafter"/>
</dbReference>
<accession>A0A7J5U196</accession>
<keyword evidence="7" id="KW-0998">Cell outer membrane</keyword>
<dbReference type="RefSeq" id="WP_152124367.1">
    <property type="nucleotide sequence ID" value="NZ_WELI01000003.1"/>
</dbReference>
<dbReference type="Gene3D" id="1.20.1600.10">
    <property type="entry name" value="Outer membrane efflux proteins (OEP)"/>
    <property type="match status" value="1"/>
</dbReference>
<feature type="chain" id="PRO_5029903426" evidence="9">
    <location>
        <begin position="20"/>
        <end position="432"/>
    </location>
</feature>
<dbReference type="GO" id="GO:0015562">
    <property type="term" value="F:efflux transmembrane transporter activity"/>
    <property type="evidence" value="ECO:0007669"/>
    <property type="project" value="InterPro"/>
</dbReference>
<comment type="caution">
    <text evidence="10">The sequence shown here is derived from an EMBL/GenBank/DDBJ whole genome shotgun (WGS) entry which is preliminary data.</text>
</comment>
<evidence type="ECO:0000256" key="5">
    <source>
        <dbReference type="ARBA" id="ARBA00022692"/>
    </source>
</evidence>
<evidence type="ECO:0000313" key="11">
    <source>
        <dbReference type="Proteomes" id="UP000488299"/>
    </source>
</evidence>
<keyword evidence="9" id="KW-0732">Signal</keyword>
<dbReference type="Proteomes" id="UP000488299">
    <property type="component" value="Unassembled WGS sequence"/>
</dbReference>
<evidence type="ECO:0000313" key="10">
    <source>
        <dbReference type="EMBL" id="KAB7731397.1"/>
    </source>
</evidence>
<dbReference type="InterPro" id="IPR051906">
    <property type="entry name" value="TolC-like"/>
</dbReference>
<protein>
    <submittedName>
        <fullName evidence="10">Transporter</fullName>
    </submittedName>
</protein>
<evidence type="ECO:0000256" key="4">
    <source>
        <dbReference type="ARBA" id="ARBA00022452"/>
    </source>
</evidence>
<proteinExistence type="inferred from homology"/>
<keyword evidence="6" id="KW-0472">Membrane</keyword>
<dbReference type="EMBL" id="WELI01000003">
    <property type="protein sequence ID" value="KAB7731397.1"/>
    <property type="molecule type" value="Genomic_DNA"/>
</dbReference>